<evidence type="ECO:0000256" key="1">
    <source>
        <dbReference type="ARBA" id="ARBA00022723"/>
    </source>
</evidence>
<dbReference type="InterPro" id="IPR015655">
    <property type="entry name" value="PP2C"/>
</dbReference>
<keyword evidence="3 4" id="KW-0904">Protein phosphatase</keyword>
<dbReference type="OrthoDB" id="420076at2759"/>
<dbReference type="GO" id="GO:0046872">
    <property type="term" value="F:metal ion binding"/>
    <property type="evidence" value="ECO:0007669"/>
    <property type="project" value="UniProtKB-KW"/>
</dbReference>
<accession>A0A9P3PR86</accession>
<feature type="compositionally biased region" description="Basic and acidic residues" evidence="5">
    <location>
        <begin position="170"/>
        <end position="180"/>
    </location>
</feature>
<dbReference type="GO" id="GO:0004722">
    <property type="term" value="F:protein serine/threonine phosphatase activity"/>
    <property type="evidence" value="ECO:0007669"/>
    <property type="project" value="InterPro"/>
</dbReference>
<dbReference type="PANTHER" id="PTHR13832">
    <property type="entry name" value="PROTEIN PHOSPHATASE 2C"/>
    <property type="match status" value="1"/>
</dbReference>
<evidence type="ECO:0000313" key="7">
    <source>
        <dbReference type="EMBL" id="GLB39917.1"/>
    </source>
</evidence>
<feature type="compositionally biased region" description="Polar residues" evidence="5">
    <location>
        <begin position="152"/>
        <end position="169"/>
    </location>
</feature>
<evidence type="ECO:0000256" key="5">
    <source>
        <dbReference type="SAM" id="MobiDB-lite"/>
    </source>
</evidence>
<gene>
    <name evidence="7" type="ORF">LshimejAT787_0704270</name>
</gene>
<name>A0A9P3PR86_LYOSH</name>
<dbReference type="Proteomes" id="UP001063166">
    <property type="component" value="Unassembled WGS sequence"/>
</dbReference>
<comment type="caution">
    <text evidence="7">The sequence shown here is derived from an EMBL/GenBank/DDBJ whole genome shotgun (WGS) entry which is preliminary data.</text>
</comment>
<organism evidence="7 8">
    <name type="scientific">Lyophyllum shimeji</name>
    <name type="common">Hon-shimeji</name>
    <name type="synonym">Tricholoma shimeji</name>
    <dbReference type="NCBI Taxonomy" id="47721"/>
    <lineage>
        <taxon>Eukaryota</taxon>
        <taxon>Fungi</taxon>
        <taxon>Dikarya</taxon>
        <taxon>Basidiomycota</taxon>
        <taxon>Agaricomycotina</taxon>
        <taxon>Agaricomycetes</taxon>
        <taxon>Agaricomycetidae</taxon>
        <taxon>Agaricales</taxon>
        <taxon>Tricholomatineae</taxon>
        <taxon>Lyophyllaceae</taxon>
        <taxon>Lyophyllum</taxon>
    </lineage>
</organism>
<reference evidence="7" key="1">
    <citation type="submission" date="2022-07" db="EMBL/GenBank/DDBJ databases">
        <title>The genome of Lyophyllum shimeji provides insight into the initial evolution of ectomycorrhizal fungal genome.</title>
        <authorList>
            <person name="Kobayashi Y."/>
            <person name="Shibata T."/>
            <person name="Hirakawa H."/>
            <person name="Shigenobu S."/>
            <person name="Nishiyama T."/>
            <person name="Yamada A."/>
            <person name="Hasebe M."/>
            <person name="Kawaguchi M."/>
        </authorList>
    </citation>
    <scope>NUCLEOTIDE SEQUENCE</scope>
    <source>
        <strain evidence="7">AT787</strain>
    </source>
</reference>
<dbReference type="SMART" id="SM00331">
    <property type="entry name" value="PP2C_SIG"/>
    <property type="match status" value="1"/>
</dbReference>
<dbReference type="PROSITE" id="PS01032">
    <property type="entry name" value="PPM_1"/>
    <property type="match status" value="1"/>
</dbReference>
<dbReference type="SMART" id="SM00332">
    <property type="entry name" value="PP2Cc"/>
    <property type="match status" value="1"/>
</dbReference>
<evidence type="ECO:0000259" key="6">
    <source>
        <dbReference type="PROSITE" id="PS51746"/>
    </source>
</evidence>
<evidence type="ECO:0000256" key="3">
    <source>
        <dbReference type="ARBA" id="ARBA00022912"/>
    </source>
</evidence>
<dbReference type="Pfam" id="PF00481">
    <property type="entry name" value="PP2C"/>
    <property type="match status" value="1"/>
</dbReference>
<keyword evidence="1" id="KW-0479">Metal-binding</keyword>
<dbReference type="PROSITE" id="PS51746">
    <property type="entry name" value="PPM_2"/>
    <property type="match status" value="1"/>
</dbReference>
<dbReference type="PANTHER" id="PTHR13832:SF792">
    <property type="entry name" value="GM14286P"/>
    <property type="match status" value="1"/>
</dbReference>
<keyword evidence="2 4" id="KW-0378">Hydrolase</keyword>
<proteinExistence type="inferred from homology"/>
<dbReference type="CDD" id="cd00143">
    <property type="entry name" value="PP2Cc"/>
    <property type="match status" value="1"/>
</dbReference>
<dbReference type="SUPFAM" id="SSF81606">
    <property type="entry name" value="PP2C-like"/>
    <property type="match status" value="1"/>
</dbReference>
<dbReference type="EMBL" id="BRPK01000007">
    <property type="protein sequence ID" value="GLB39917.1"/>
    <property type="molecule type" value="Genomic_DNA"/>
</dbReference>
<feature type="region of interest" description="Disordered" evidence="5">
    <location>
        <begin position="152"/>
        <end position="180"/>
    </location>
</feature>
<evidence type="ECO:0000256" key="4">
    <source>
        <dbReference type="RuleBase" id="RU003465"/>
    </source>
</evidence>
<evidence type="ECO:0000313" key="8">
    <source>
        <dbReference type="Proteomes" id="UP001063166"/>
    </source>
</evidence>
<dbReference type="InterPro" id="IPR001932">
    <property type="entry name" value="PPM-type_phosphatase-like_dom"/>
</dbReference>
<feature type="domain" description="PPM-type phosphatase" evidence="6">
    <location>
        <begin position="18"/>
        <end position="326"/>
    </location>
</feature>
<protein>
    <recommendedName>
        <fullName evidence="6">PPM-type phosphatase domain-containing protein</fullName>
    </recommendedName>
</protein>
<dbReference type="Gene3D" id="3.60.40.10">
    <property type="entry name" value="PPM-type phosphatase domain"/>
    <property type="match status" value="1"/>
</dbReference>
<sequence>MSGPGPGLVHSSTRIQAGFKVHTLQYQPTQRPIEDRFSISADDEANRLVLGLYDGHGGAAAAEHVSSTLPGALLARPPEDHARVFQELDGAMIQAFTRDHSLFRSKSPDWVRRAQVVKAGCTALILDINTDTLVASFANAGDCRAVIFNPTQEPNNQLQQTRDLNAKSPSEQERLAREHPGEEPLIVGGRLFGRLMSTRGFGDAHYKLPLGLLGNWQHRRYIDALSSVEDPGKVPMSAQYHSMFYLYRTPPYLTATPEVGTWQLEGDAFVIMASDGLWDCVASEVAVEVVRRGIEQQVDNLAEYLLDAVMDIRRPGDDVTIVLLQVTSAPPAIQTTST</sequence>
<dbReference type="InterPro" id="IPR036457">
    <property type="entry name" value="PPM-type-like_dom_sf"/>
</dbReference>
<dbReference type="InterPro" id="IPR000222">
    <property type="entry name" value="PP2C_BS"/>
</dbReference>
<dbReference type="AlphaFoldDB" id="A0A9P3PR86"/>
<comment type="similarity">
    <text evidence="4">Belongs to the PP2C family.</text>
</comment>
<keyword evidence="8" id="KW-1185">Reference proteome</keyword>
<evidence type="ECO:0000256" key="2">
    <source>
        <dbReference type="ARBA" id="ARBA00022801"/>
    </source>
</evidence>